<name>A0A165ZI76_EXIGL</name>
<dbReference type="Proteomes" id="UP000077266">
    <property type="component" value="Unassembled WGS sequence"/>
</dbReference>
<keyword evidence="2" id="KW-0472">Membrane</keyword>
<feature type="transmembrane region" description="Helical" evidence="2">
    <location>
        <begin position="20"/>
        <end position="36"/>
    </location>
</feature>
<evidence type="ECO:0000256" key="1">
    <source>
        <dbReference type="SAM" id="MobiDB-lite"/>
    </source>
</evidence>
<accession>A0A165ZI76</accession>
<gene>
    <name evidence="3" type="ORF">EXIGLDRAFT_778074</name>
</gene>
<evidence type="ECO:0000256" key="2">
    <source>
        <dbReference type="SAM" id="Phobius"/>
    </source>
</evidence>
<dbReference type="AlphaFoldDB" id="A0A165ZI76"/>
<keyword evidence="2" id="KW-0812">Transmembrane</keyword>
<evidence type="ECO:0000313" key="3">
    <source>
        <dbReference type="EMBL" id="KZV82939.1"/>
    </source>
</evidence>
<protein>
    <submittedName>
        <fullName evidence="3">Uncharacterized protein</fullName>
    </submittedName>
</protein>
<keyword evidence="2" id="KW-1133">Transmembrane helix</keyword>
<keyword evidence="4" id="KW-1185">Reference proteome</keyword>
<dbReference type="InParanoid" id="A0A165ZI76"/>
<feature type="region of interest" description="Disordered" evidence="1">
    <location>
        <begin position="96"/>
        <end position="134"/>
    </location>
</feature>
<proteinExistence type="predicted"/>
<sequence>MPYATEYIERRRSTIAPSPFNFYILFLATFSPPASFNMFSKALTFFVAVLAVASSTVGAPGAESSANDNLGKRCSSWDDAFNTAYNDGYLQSIDQQCHGHQKRTEPHEGKEAEALRNSSAALHGGSVGRRAEVA</sequence>
<feature type="compositionally biased region" description="Basic and acidic residues" evidence="1">
    <location>
        <begin position="102"/>
        <end position="114"/>
    </location>
</feature>
<evidence type="ECO:0000313" key="4">
    <source>
        <dbReference type="Proteomes" id="UP000077266"/>
    </source>
</evidence>
<feature type="transmembrane region" description="Helical" evidence="2">
    <location>
        <begin position="42"/>
        <end position="62"/>
    </location>
</feature>
<reference evidence="3 4" key="1">
    <citation type="journal article" date="2016" name="Mol. Biol. Evol.">
        <title>Comparative Genomics of Early-Diverging Mushroom-Forming Fungi Provides Insights into the Origins of Lignocellulose Decay Capabilities.</title>
        <authorList>
            <person name="Nagy L.G."/>
            <person name="Riley R."/>
            <person name="Tritt A."/>
            <person name="Adam C."/>
            <person name="Daum C."/>
            <person name="Floudas D."/>
            <person name="Sun H."/>
            <person name="Yadav J.S."/>
            <person name="Pangilinan J."/>
            <person name="Larsson K.H."/>
            <person name="Matsuura K."/>
            <person name="Barry K."/>
            <person name="Labutti K."/>
            <person name="Kuo R."/>
            <person name="Ohm R.A."/>
            <person name="Bhattacharya S.S."/>
            <person name="Shirouzu T."/>
            <person name="Yoshinaga Y."/>
            <person name="Martin F.M."/>
            <person name="Grigoriev I.V."/>
            <person name="Hibbett D.S."/>
        </authorList>
    </citation>
    <scope>NUCLEOTIDE SEQUENCE [LARGE SCALE GENOMIC DNA]</scope>
    <source>
        <strain evidence="3 4">HHB12029</strain>
    </source>
</reference>
<organism evidence="3 4">
    <name type="scientific">Exidia glandulosa HHB12029</name>
    <dbReference type="NCBI Taxonomy" id="1314781"/>
    <lineage>
        <taxon>Eukaryota</taxon>
        <taxon>Fungi</taxon>
        <taxon>Dikarya</taxon>
        <taxon>Basidiomycota</taxon>
        <taxon>Agaricomycotina</taxon>
        <taxon>Agaricomycetes</taxon>
        <taxon>Auriculariales</taxon>
        <taxon>Exidiaceae</taxon>
        <taxon>Exidia</taxon>
    </lineage>
</organism>
<dbReference type="EMBL" id="KV426297">
    <property type="protein sequence ID" value="KZV82939.1"/>
    <property type="molecule type" value="Genomic_DNA"/>
</dbReference>